<dbReference type="AlphaFoldDB" id="A0A1F8EHL6"/>
<evidence type="ECO:0000256" key="3">
    <source>
        <dbReference type="ARBA" id="ARBA00022679"/>
    </source>
</evidence>
<dbReference type="PANTHER" id="PTHR43398:SF1">
    <property type="entry name" value="DOLICHOL-PHOSPHATE MANNOSYLTRANSFERASE SUBUNIT 1"/>
    <property type="match status" value="1"/>
</dbReference>
<reference evidence="5 6" key="1">
    <citation type="journal article" date="2016" name="Nat. Commun.">
        <title>Thousands of microbial genomes shed light on interconnected biogeochemical processes in an aquifer system.</title>
        <authorList>
            <person name="Anantharaman K."/>
            <person name="Brown C.T."/>
            <person name="Hug L.A."/>
            <person name="Sharon I."/>
            <person name="Castelle C.J."/>
            <person name="Probst A.J."/>
            <person name="Thomas B.C."/>
            <person name="Singh A."/>
            <person name="Wilkins M.J."/>
            <person name="Karaoz U."/>
            <person name="Brodie E.L."/>
            <person name="Williams K.H."/>
            <person name="Hubbard S.S."/>
            <person name="Banfield J.F."/>
        </authorList>
    </citation>
    <scope>NUCLEOTIDE SEQUENCE [LARGE SCALE GENOMIC DNA]</scope>
</reference>
<sequence length="251" mass="29197">MERESIILIPTLNEKKNLEKLIPAIFDLMPEISVLVADDNSQDGTEEYLGSIKNLYPNLFIINRKNNFGYGRACIEGFQLIRKDVRHPMSYSMTSDVVREDFEYIVTMDADFSHDYRVIPGMLKQLAEHDVVIGSRYISGGKIENWKFHRKVLSKVANFYVRAILNLKIQDLTTGFNAYRQESLFKINLNNIQSDGYAFLVELKYKLANADVNITEYPITFSERREGQSKMSGKIIWESFKLPWQLKFKKI</sequence>
<comment type="similarity">
    <text evidence="1">Belongs to the glycosyltransferase 2 family.</text>
</comment>
<accession>A0A1F8EHL6</accession>
<dbReference type="FunFam" id="3.90.550.10:FF:000122">
    <property type="entry name" value="Dolichol-phosphate mannosyltransferase subunit 1"/>
    <property type="match status" value="1"/>
</dbReference>
<evidence type="ECO:0000259" key="4">
    <source>
        <dbReference type="Pfam" id="PF00535"/>
    </source>
</evidence>
<dbReference type="Proteomes" id="UP000177594">
    <property type="component" value="Unassembled WGS sequence"/>
</dbReference>
<dbReference type="CDD" id="cd06442">
    <property type="entry name" value="DPM1_like"/>
    <property type="match status" value="1"/>
</dbReference>
<dbReference type="PANTHER" id="PTHR43398">
    <property type="entry name" value="DOLICHOL-PHOSPHATE MANNOSYLTRANSFERASE SUBUNIT 1"/>
    <property type="match status" value="1"/>
</dbReference>
<dbReference type="EMBL" id="MGIZ01000008">
    <property type="protein sequence ID" value="OGM99859.1"/>
    <property type="molecule type" value="Genomic_DNA"/>
</dbReference>
<organism evidence="5 6">
    <name type="scientific">Candidatus Yanofskybacteria bacterium RIFCSPHIGHO2_01_FULL_39_8b</name>
    <dbReference type="NCBI Taxonomy" id="1802659"/>
    <lineage>
        <taxon>Bacteria</taxon>
        <taxon>Candidatus Yanofskyibacteriota</taxon>
    </lineage>
</organism>
<dbReference type="Pfam" id="PF00535">
    <property type="entry name" value="Glycos_transf_2"/>
    <property type="match status" value="1"/>
</dbReference>
<dbReference type="GO" id="GO:0009247">
    <property type="term" value="P:glycolipid biosynthetic process"/>
    <property type="evidence" value="ECO:0007669"/>
    <property type="project" value="TreeGrafter"/>
</dbReference>
<protein>
    <recommendedName>
        <fullName evidence="4">Glycosyltransferase 2-like domain-containing protein</fullName>
    </recommendedName>
</protein>
<dbReference type="Gene3D" id="3.90.550.10">
    <property type="entry name" value="Spore Coat Polysaccharide Biosynthesis Protein SpsA, Chain A"/>
    <property type="match status" value="1"/>
</dbReference>
<dbReference type="GO" id="GO:0016020">
    <property type="term" value="C:membrane"/>
    <property type="evidence" value="ECO:0007669"/>
    <property type="project" value="GOC"/>
</dbReference>
<keyword evidence="3" id="KW-0808">Transferase</keyword>
<evidence type="ECO:0000256" key="1">
    <source>
        <dbReference type="ARBA" id="ARBA00006739"/>
    </source>
</evidence>
<evidence type="ECO:0000313" key="5">
    <source>
        <dbReference type="EMBL" id="OGM99859.1"/>
    </source>
</evidence>
<dbReference type="InterPro" id="IPR001173">
    <property type="entry name" value="Glyco_trans_2-like"/>
</dbReference>
<feature type="domain" description="Glycosyltransferase 2-like" evidence="4">
    <location>
        <begin position="7"/>
        <end position="184"/>
    </location>
</feature>
<evidence type="ECO:0000256" key="2">
    <source>
        <dbReference type="ARBA" id="ARBA00022676"/>
    </source>
</evidence>
<dbReference type="InterPro" id="IPR029044">
    <property type="entry name" value="Nucleotide-diphossugar_trans"/>
</dbReference>
<name>A0A1F8EHL6_9BACT</name>
<comment type="caution">
    <text evidence="5">The sequence shown here is derived from an EMBL/GenBank/DDBJ whole genome shotgun (WGS) entry which is preliminary data.</text>
</comment>
<dbReference type="InterPro" id="IPR039528">
    <property type="entry name" value="DPM1-like"/>
</dbReference>
<evidence type="ECO:0000313" key="6">
    <source>
        <dbReference type="Proteomes" id="UP000177594"/>
    </source>
</evidence>
<proteinExistence type="inferred from homology"/>
<dbReference type="SUPFAM" id="SSF53448">
    <property type="entry name" value="Nucleotide-diphospho-sugar transferases"/>
    <property type="match status" value="1"/>
</dbReference>
<keyword evidence="2" id="KW-0328">Glycosyltransferase</keyword>
<gene>
    <name evidence="5" type="ORF">A2817_03190</name>
</gene>
<dbReference type="GO" id="GO:0004582">
    <property type="term" value="F:dolichyl-phosphate beta-D-mannosyltransferase activity"/>
    <property type="evidence" value="ECO:0007669"/>
    <property type="project" value="InterPro"/>
</dbReference>